<dbReference type="PANTHER" id="PTHR42085">
    <property type="entry name" value="F-BOX DOMAIN-CONTAINING PROTEIN"/>
    <property type="match status" value="1"/>
</dbReference>
<evidence type="ECO:0000313" key="3">
    <source>
        <dbReference type="Proteomes" id="UP000732380"/>
    </source>
</evidence>
<evidence type="ECO:0000313" key="2">
    <source>
        <dbReference type="EMBL" id="KAG6121618.1"/>
    </source>
</evidence>
<sequence length="502" mass="57395">MAGLSMSAYPWECRDREDQAKASYNHPLRRTNHVLSEENMRLKRILRENGISWSPIAQAHMTQQDPTSSRRQTRSSISSDDLGRPRLPTEVIVRILKYALQSPHPIIDPLSRTIRENLSGIERSRGNQIAIHTLATCRALYAEGTRCLWESNTFVFTTPEALRNFAELSPKYRNKITSVAFRVIGRYYDDQRRKHRLDRAYHPDLRKDQLLNVRPRPKESPLMRGGFRCYTWSQLADFLLALRAPFDPNYKDKHSPRPRLLPSLLRLRLDLVNFSDTLLPYSGSELHEIASHELGCTLNELQITGMPFDDAGIKASAELCGMLKDEGLYLDGSATYIAQKKQLQNLSGRKWCARVVRASDRKDPAGAHSASNDDEDDEDDDDYDDDDDEFISLRYTQPRLGVLPPVPAEEGHPVSIRDQDKVIWKRVPVTRDSEERHWVRFSRVGGYEMPETEWETDEDGLCPCCGEGHLSPSFLSYLMHSGIDFSDDWDRSSNGEADAAAF</sequence>
<dbReference type="PANTHER" id="PTHR42085:SF1">
    <property type="entry name" value="F-BOX DOMAIN-CONTAINING PROTEIN"/>
    <property type="match status" value="1"/>
</dbReference>
<evidence type="ECO:0008006" key="4">
    <source>
        <dbReference type="Google" id="ProtNLM"/>
    </source>
</evidence>
<dbReference type="EMBL" id="SRQM01000034">
    <property type="protein sequence ID" value="KAG6121618.1"/>
    <property type="molecule type" value="Genomic_DNA"/>
</dbReference>
<comment type="caution">
    <text evidence="2">The sequence shown here is derived from an EMBL/GenBank/DDBJ whole genome shotgun (WGS) entry which is preliminary data.</text>
</comment>
<organism evidence="2 3">
    <name type="scientific">Claviceps humidiphila</name>
    <dbReference type="NCBI Taxonomy" id="1294629"/>
    <lineage>
        <taxon>Eukaryota</taxon>
        <taxon>Fungi</taxon>
        <taxon>Dikarya</taxon>
        <taxon>Ascomycota</taxon>
        <taxon>Pezizomycotina</taxon>
        <taxon>Sordariomycetes</taxon>
        <taxon>Hypocreomycetidae</taxon>
        <taxon>Hypocreales</taxon>
        <taxon>Clavicipitaceae</taxon>
        <taxon>Claviceps</taxon>
    </lineage>
</organism>
<accession>A0A9P7TXU2</accession>
<gene>
    <name evidence="2" type="ORF">E4U13_004354</name>
</gene>
<dbReference type="AlphaFoldDB" id="A0A9P7TXU2"/>
<dbReference type="InterPro" id="IPR038883">
    <property type="entry name" value="AN11006-like"/>
</dbReference>
<evidence type="ECO:0000256" key="1">
    <source>
        <dbReference type="SAM" id="MobiDB-lite"/>
    </source>
</evidence>
<feature type="compositionally biased region" description="Acidic residues" evidence="1">
    <location>
        <begin position="372"/>
        <end position="388"/>
    </location>
</feature>
<dbReference type="Proteomes" id="UP000732380">
    <property type="component" value="Unassembled WGS sequence"/>
</dbReference>
<proteinExistence type="predicted"/>
<feature type="compositionally biased region" description="Low complexity" evidence="1">
    <location>
        <begin position="62"/>
        <end position="80"/>
    </location>
</feature>
<keyword evidence="3" id="KW-1185">Reference proteome</keyword>
<feature type="region of interest" description="Disordered" evidence="1">
    <location>
        <begin position="56"/>
        <end position="83"/>
    </location>
</feature>
<reference evidence="2 3" key="1">
    <citation type="journal article" date="2020" name="bioRxiv">
        <title>Whole genome comparisons of ergot fungi reveals the divergence and evolution of species within the genus Claviceps are the result of varying mechanisms driving genome evolution and host range expansion.</title>
        <authorList>
            <person name="Wyka S.A."/>
            <person name="Mondo S.J."/>
            <person name="Liu M."/>
            <person name="Dettman J."/>
            <person name="Nalam V."/>
            <person name="Broders K.D."/>
        </authorList>
    </citation>
    <scope>NUCLEOTIDE SEQUENCE [LARGE SCALE GENOMIC DNA]</scope>
    <source>
        <strain evidence="2 3">LM576</strain>
    </source>
</reference>
<feature type="region of interest" description="Disordered" evidence="1">
    <location>
        <begin position="362"/>
        <end position="388"/>
    </location>
</feature>
<name>A0A9P7TXU2_9HYPO</name>
<protein>
    <recommendedName>
        <fullName evidence="4">F-box domain-containing protein</fullName>
    </recommendedName>
</protein>